<dbReference type="AlphaFoldDB" id="A0A368F4Q7"/>
<name>A0A368F4Q7_ANCCA</name>
<evidence type="ECO:0000313" key="2">
    <source>
        <dbReference type="Proteomes" id="UP000252519"/>
    </source>
</evidence>
<evidence type="ECO:0000313" key="1">
    <source>
        <dbReference type="EMBL" id="RCN25187.1"/>
    </source>
</evidence>
<dbReference type="EMBL" id="JOJR01013548">
    <property type="protein sequence ID" value="RCN25187.1"/>
    <property type="molecule type" value="Genomic_DNA"/>
</dbReference>
<organism evidence="1 2">
    <name type="scientific">Ancylostoma caninum</name>
    <name type="common">Dog hookworm</name>
    <dbReference type="NCBI Taxonomy" id="29170"/>
    <lineage>
        <taxon>Eukaryota</taxon>
        <taxon>Metazoa</taxon>
        <taxon>Ecdysozoa</taxon>
        <taxon>Nematoda</taxon>
        <taxon>Chromadorea</taxon>
        <taxon>Rhabditida</taxon>
        <taxon>Rhabditina</taxon>
        <taxon>Rhabditomorpha</taxon>
        <taxon>Strongyloidea</taxon>
        <taxon>Ancylostomatidae</taxon>
        <taxon>Ancylostomatinae</taxon>
        <taxon>Ancylostoma</taxon>
    </lineage>
</organism>
<accession>A0A368F4Q7</accession>
<comment type="caution">
    <text evidence="1">The sequence shown here is derived from an EMBL/GenBank/DDBJ whole genome shotgun (WGS) entry which is preliminary data.</text>
</comment>
<gene>
    <name evidence="1" type="ORF">ANCCAN_29102</name>
</gene>
<reference evidence="1 2" key="1">
    <citation type="submission" date="2014-10" db="EMBL/GenBank/DDBJ databases">
        <title>Draft genome of the hookworm Ancylostoma caninum.</title>
        <authorList>
            <person name="Mitreva M."/>
        </authorList>
    </citation>
    <scope>NUCLEOTIDE SEQUENCE [LARGE SCALE GENOMIC DNA]</scope>
    <source>
        <strain evidence="1 2">Baltimore</strain>
    </source>
</reference>
<dbReference type="OrthoDB" id="5816204at2759"/>
<dbReference type="STRING" id="29170.A0A368F4Q7"/>
<sequence>MEKFKIQHMLANAPTRNDPTLDMYSSLARLYLEKNRIAKLIEAGALPNSDVVATITRAEASQRRDPALWRLALAQAKSLRFLNEVLISILP</sequence>
<keyword evidence="2" id="KW-1185">Reference proteome</keyword>
<dbReference type="Proteomes" id="UP000252519">
    <property type="component" value="Unassembled WGS sequence"/>
</dbReference>
<protein>
    <submittedName>
        <fullName evidence="1">Uncharacterized protein</fullName>
    </submittedName>
</protein>
<proteinExistence type="predicted"/>